<feature type="region of interest" description="Disordered" evidence="1">
    <location>
        <begin position="27"/>
        <end position="56"/>
    </location>
</feature>
<evidence type="ECO:0000313" key="3">
    <source>
        <dbReference type="Proteomes" id="UP000234345"/>
    </source>
</evidence>
<sequence length="84" mass="9040">MQHAALRASPALTLAWFGRVRCEAATHTAGRHQLRGSTQQPHRTSGAGRSRGRARGLATHSRLFAAGSAAMQWHAVSAMRIIGR</sequence>
<gene>
    <name evidence="2" type="ORF">XFF6991_570268</name>
</gene>
<dbReference type="Proteomes" id="UP000234345">
    <property type="component" value="Unassembled WGS sequence"/>
</dbReference>
<comment type="caution">
    <text evidence="2">The sequence shown here is derived from an EMBL/GenBank/DDBJ whole genome shotgun (WGS) entry which is preliminary data.</text>
</comment>
<name>A0A7Z7J5R0_XANCH</name>
<evidence type="ECO:0000313" key="2">
    <source>
        <dbReference type="EMBL" id="SOO26703.1"/>
    </source>
</evidence>
<dbReference type="AlphaFoldDB" id="A0A7Z7J5R0"/>
<organism evidence="2 3">
    <name type="scientific">Xanthomonas campestris pv. phaseoli</name>
    <dbReference type="NCBI Taxonomy" id="317013"/>
    <lineage>
        <taxon>Bacteria</taxon>
        <taxon>Pseudomonadati</taxon>
        <taxon>Pseudomonadota</taxon>
        <taxon>Gammaproteobacteria</taxon>
        <taxon>Lysobacterales</taxon>
        <taxon>Lysobacteraceae</taxon>
        <taxon>Xanthomonas</taxon>
    </lineage>
</organism>
<protein>
    <submittedName>
        <fullName evidence="2">Uncharacterized protein</fullName>
    </submittedName>
</protein>
<dbReference type="EMBL" id="OCZC01000085">
    <property type="protein sequence ID" value="SOO26703.1"/>
    <property type="molecule type" value="Genomic_DNA"/>
</dbReference>
<proteinExistence type="predicted"/>
<accession>A0A7Z7J5R0</accession>
<evidence type="ECO:0000256" key="1">
    <source>
        <dbReference type="SAM" id="MobiDB-lite"/>
    </source>
</evidence>
<reference evidence="2 3" key="1">
    <citation type="submission" date="2017-10" db="EMBL/GenBank/DDBJ databases">
        <authorList>
            <person name="Regsiter A."/>
            <person name="William W."/>
        </authorList>
    </citation>
    <scope>NUCLEOTIDE SEQUENCE [LARGE SCALE GENOMIC DNA]</scope>
    <source>
        <strain evidence="2 3">CFBP6991</strain>
    </source>
</reference>